<organism evidence="1 2">
    <name type="scientific">Ilex paraguariensis</name>
    <name type="common">yerba mate</name>
    <dbReference type="NCBI Taxonomy" id="185542"/>
    <lineage>
        <taxon>Eukaryota</taxon>
        <taxon>Viridiplantae</taxon>
        <taxon>Streptophyta</taxon>
        <taxon>Embryophyta</taxon>
        <taxon>Tracheophyta</taxon>
        <taxon>Spermatophyta</taxon>
        <taxon>Magnoliopsida</taxon>
        <taxon>eudicotyledons</taxon>
        <taxon>Gunneridae</taxon>
        <taxon>Pentapetalae</taxon>
        <taxon>asterids</taxon>
        <taxon>campanulids</taxon>
        <taxon>Aquifoliales</taxon>
        <taxon>Aquifoliaceae</taxon>
        <taxon>Ilex</taxon>
    </lineage>
</organism>
<evidence type="ECO:0000313" key="2">
    <source>
        <dbReference type="Proteomes" id="UP001642360"/>
    </source>
</evidence>
<accession>A0ABC8UIW7</accession>
<sequence length="118" mass="13024">MALLTLLNSLLPPSYRHHHLGGRDSSCYFFPWILSVSLPQPNDAEGKFWCKAGYNPNHSPNISPPIGNGNAVRGQASNLAEEGDDELEFQVLTAVRSNYNDIVILDTPKSRMLLLDSS</sequence>
<dbReference type="Proteomes" id="UP001642360">
    <property type="component" value="Unassembled WGS sequence"/>
</dbReference>
<protein>
    <submittedName>
        <fullName evidence="1">Uncharacterized protein</fullName>
    </submittedName>
</protein>
<dbReference type="EMBL" id="CAUOFW020007851">
    <property type="protein sequence ID" value="CAK9180874.1"/>
    <property type="molecule type" value="Genomic_DNA"/>
</dbReference>
<keyword evidence="2" id="KW-1185">Reference proteome</keyword>
<gene>
    <name evidence="1" type="ORF">ILEXP_LOCUS50900</name>
</gene>
<dbReference type="AlphaFoldDB" id="A0ABC8UIW7"/>
<feature type="non-terminal residue" evidence="1">
    <location>
        <position position="118"/>
    </location>
</feature>
<name>A0ABC8UIW7_9AQUA</name>
<comment type="caution">
    <text evidence="1">The sequence shown here is derived from an EMBL/GenBank/DDBJ whole genome shotgun (WGS) entry which is preliminary data.</text>
</comment>
<evidence type="ECO:0000313" key="1">
    <source>
        <dbReference type="EMBL" id="CAK9180874.1"/>
    </source>
</evidence>
<reference evidence="1 2" key="1">
    <citation type="submission" date="2024-02" db="EMBL/GenBank/DDBJ databases">
        <authorList>
            <person name="Vignale AGUSTIN F."/>
            <person name="Sosa J E."/>
            <person name="Modenutti C."/>
        </authorList>
    </citation>
    <scope>NUCLEOTIDE SEQUENCE [LARGE SCALE GENOMIC DNA]</scope>
</reference>
<proteinExistence type="predicted"/>